<proteinExistence type="predicted"/>
<dbReference type="Proteomes" id="UP001207468">
    <property type="component" value="Unassembled WGS sequence"/>
</dbReference>
<reference evidence="1" key="1">
    <citation type="submission" date="2021-03" db="EMBL/GenBank/DDBJ databases">
        <title>Evolutionary priming and transition to the ectomycorrhizal habit in an iconic lineage of mushroom-forming fungi: is preadaptation a requirement?</title>
        <authorList>
            <consortium name="DOE Joint Genome Institute"/>
            <person name="Looney B.P."/>
            <person name="Miyauchi S."/>
            <person name="Morin E."/>
            <person name="Drula E."/>
            <person name="Courty P.E."/>
            <person name="Chicoki N."/>
            <person name="Fauchery L."/>
            <person name="Kohler A."/>
            <person name="Kuo A."/>
            <person name="LaButti K."/>
            <person name="Pangilinan J."/>
            <person name="Lipzen A."/>
            <person name="Riley R."/>
            <person name="Andreopoulos W."/>
            <person name="He G."/>
            <person name="Johnson J."/>
            <person name="Barry K.W."/>
            <person name="Grigoriev I.V."/>
            <person name="Nagy L."/>
            <person name="Hibbett D."/>
            <person name="Henrissat B."/>
            <person name="Matheny P.B."/>
            <person name="Labbe J."/>
            <person name="Martin A.F."/>
        </authorList>
    </citation>
    <scope>NUCLEOTIDE SEQUENCE</scope>
    <source>
        <strain evidence="1">BPL698</strain>
    </source>
</reference>
<accession>A0ACC0TUP3</accession>
<evidence type="ECO:0000313" key="1">
    <source>
        <dbReference type="EMBL" id="KAI9447038.1"/>
    </source>
</evidence>
<evidence type="ECO:0000313" key="2">
    <source>
        <dbReference type="Proteomes" id="UP001207468"/>
    </source>
</evidence>
<organism evidence="1 2">
    <name type="scientific">Russula earlei</name>
    <dbReference type="NCBI Taxonomy" id="71964"/>
    <lineage>
        <taxon>Eukaryota</taxon>
        <taxon>Fungi</taxon>
        <taxon>Dikarya</taxon>
        <taxon>Basidiomycota</taxon>
        <taxon>Agaricomycotina</taxon>
        <taxon>Agaricomycetes</taxon>
        <taxon>Russulales</taxon>
        <taxon>Russulaceae</taxon>
        <taxon>Russula</taxon>
    </lineage>
</organism>
<name>A0ACC0TUP3_9AGAM</name>
<keyword evidence="1" id="KW-0456">Lyase</keyword>
<comment type="caution">
    <text evidence="1">The sequence shown here is derived from an EMBL/GenBank/DDBJ whole genome shotgun (WGS) entry which is preliminary data.</text>
</comment>
<dbReference type="EMBL" id="JAGFNK010000613">
    <property type="protein sequence ID" value="KAI9447038.1"/>
    <property type="molecule type" value="Genomic_DNA"/>
</dbReference>
<gene>
    <name evidence="1" type="ORF">F5148DRAFT_1292502</name>
</gene>
<keyword evidence="2" id="KW-1185">Reference proteome</keyword>
<sequence>MNKFLSFILFLFTLTSCHAQINVHDDFEAPGLSSIWSTDRMVPGSFEIQSAIARNGHSAAKISLRKGDVFEAGRNGNADSERDELREADKLVSVQDNNYEYRFSLFMPDSFPVVPVRLVIAQWKQYCGHGICDDDSPVLAIRYVAGRLYITVQTDSSTQTVYQTTAEMRGHWLDFRCRTRFSTANGQVDIWLNEQPIVSYKGATCYSQQRGYPAKNHFYFKMGLYRNVMPRPMSIYIDDYSKKEL</sequence>
<protein>
    <submittedName>
        <fullName evidence="1">Polysaccharide lyase</fullName>
    </submittedName>
</protein>